<gene>
    <name evidence="11" type="primary">holA</name>
    <name evidence="11" type="ORF">COU00_02965</name>
</gene>
<dbReference type="InterPro" id="IPR010372">
    <property type="entry name" value="DNA_pol3_delta_N"/>
</dbReference>
<keyword evidence="3" id="KW-0808">Transferase</keyword>
<evidence type="ECO:0000256" key="5">
    <source>
        <dbReference type="ARBA" id="ARBA00022705"/>
    </source>
</evidence>
<dbReference type="InterPro" id="IPR048466">
    <property type="entry name" value="DNA_pol3_delta-like_C"/>
</dbReference>
<evidence type="ECO:0000259" key="9">
    <source>
        <dbReference type="Pfam" id="PF06144"/>
    </source>
</evidence>
<dbReference type="Proteomes" id="UP000229335">
    <property type="component" value="Unassembled WGS sequence"/>
</dbReference>
<dbReference type="Gene3D" id="1.20.272.10">
    <property type="match status" value="1"/>
</dbReference>
<dbReference type="SUPFAM" id="SSF52540">
    <property type="entry name" value="P-loop containing nucleoside triphosphate hydrolases"/>
    <property type="match status" value="1"/>
</dbReference>
<keyword evidence="5" id="KW-0235">DNA replication</keyword>
<dbReference type="GO" id="GO:0003677">
    <property type="term" value="F:DNA binding"/>
    <property type="evidence" value="ECO:0007669"/>
    <property type="project" value="InterPro"/>
</dbReference>
<organism evidence="11 12">
    <name type="scientific">Candidatus Falkowbacteria bacterium CG10_big_fil_rev_8_21_14_0_10_43_11</name>
    <dbReference type="NCBI Taxonomy" id="1974568"/>
    <lineage>
        <taxon>Bacteria</taxon>
        <taxon>Candidatus Falkowiibacteriota</taxon>
    </lineage>
</organism>
<dbReference type="GO" id="GO:0009360">
    <property type="term" value="C:DNA polymerase III complex"/>
    <property type="evidence" value="ECO:0007669"/>
    <property type="project" value="InterPro"/>
</dbReference>
<evidence type="ECO:0000313" key="12">
    <source>
        <dbReference type="Proteomes" id="UP000229335"/>
    </source>
</evidence>
<name>A0A2M6WLR4_9BACT</name>
<evidence type="ECO:0000256" key="1">
    <source>
        <dbReference type="ARBA" id="ARBA00012417"/>
    </source>
</evidence>
<dbReference type="Gene3D" id="3.40.50.300">
    <property type="entry name" value="P-loop containing nucleotide triphosphate hydrolases"/>
    <property type="match status" value="1"/>
</dbReference>
<dbReference type="GO" id="GO:0006261">
    <property type="term" value="P:DNA-templated DNA replication"/>
    <property type="evidence" value="ECO:0007669"/>
    <property type="project" value="TreeGrafter"/>
</dbReference>
<evidence type="ECO:0000259" key="10">
    <source>
        <dbReference type="Pfam" id="PF21694"/>
    </source>
</evidence>
<dbReference type="PANTHER" id="PTHR34388">
    <property type="entry name" value="DNA POLYMERASE III SUBUNIT DELTA"/>
    <property type="match status" value="1"/>
</dbReference>
<comment type="similarity">
    <text evidence="7">Belongs to the DNA polymerase HolA subunit family.</text>
</comment>
<dbReference type="InterPro" id="IPR027417">
    <property type="entry name" value="P-loop_NTPase"/>
</dbReference>
<dbReference type="Pfam" id="PF21694">
    <property type="entry name" value="DNA_pol3_delta_C"/>
    <property type="match status" value="1"/>
</dbReference>
<dbReference type="PANTHER" id="PTHR34388:SF1">
    <property type="entry name" value="DNA POLYMERASE III SUBUNIT DELTA"/>
    <property type="match status" value="1"/>
</dbReference>
<dbReference type="Gene3D" id="1.10.8.60">
    <property type="match status" value="1"/>
</dbReference>
<dbReference type="GO" id="GO:0003887">
    <property type="term" value="F:DNA-directed DNA polymerase activity"/>
    <property type="evidence" value="ECO:0007669"/>
    <property type="project" value="UniProtKB-KW"/>
</dbReference>
<protein>
    <recommendedName>
        <fullName evidence="2">DNA polymerase III subunit delta</fullName>
        <ecNumber evidence="1">2.7.7.7</ecNumber>
    </recommendedName>
</protein>
<proteinExistence type="inferred from homology"/>
<dbReference type="Pfam" id="PF06144">
    <property type="entry name" value="DNA_pol3_delta"/>
    <property type="match status" value="1"/>
</dbReference>
<evidence type="ECO:0000313" key="11">
    <source>
        <dbReference type="EMBL" id="PIT93692.1"/>
    </source>
</evidence>
<evidence type="ECO:0000256" key="3">
    <source>
        <dbReference type="ARBA" id="ARBA00022679"/>
    </source>
</evidence>
<dbReference type="EMBL" id="PFAS01000049">
    <property type="protein sequence ID" value="PIT93692.1"/>
    <property type="molecule type" value="Genomic_DNA"/>
</dbReference>
<dbReference type="SUPFAM" id="SSF48019">
    <property type="entry name" value="post-AAA+ oligomerization domain-like"/>
    <property type="match status" value="1"/>
</dbReference>
<dbReference type="AlphaFoldDB" id="A0A2M6WLR4"/>
<feature type="domain" description="DNA polymerase III delta N-terminal" evidence="9">
    <location>
        <begin position="4"/>
        <end position="116"/>
    </location>
</feature>
<keyword evidence="4" id="KW-0548">Nucleotidyltransferase</keyword>
<keyword evidence="6" id="KW-0239">DNA-directed DNA polymerase</keyword>
<evidence type="ECO:0000256" key="6">
    <source>
        <dbReference type="ARBA" id="ARBA00022932"/>
    </source>
</evidence>
<feature type="domain" description="DNA polymerase III delta subunit-like C-terminal" evidence="10">
    <location>
        <begin position="211"/>
        <end position="327"/>
    </location>
</feature>
<evidence type="ECO:0000256" key="2">
    <source>
        <dbReference type="ARBA" id="ARBA00017703"/>
    </source>
</evidence>
<dbReference type="InterPro" id="IPR005790">
    <property type="entry name" value="DNA_polIII_delta"/>
</dbReference>
<comment type="caution">
    <text evidence="11">The sequence shown here is derived from an EMBL/GenBank/DDBJ whole genome shotgun (WGS) entry which is preliminary data.</text>
</comment>
<dbReference type="InterPro" id="IPR008921">
    <property type="entry name" value="DNA_pol3_clamp-load_cplx_C"/>
</dbReference>
<reference evidence="12" key="1">
    <citation type="submission" date="2017-09" db="EMBL/GenBank/DDBJ databases">
        <title>Depth-based differentiation of microbial function through sediment-hosted aquifers and enrichment of novel symbionts in the deep terrestrial subsurface.</title>
        <authorList>
            <person name="Probst A.J."/>
            <person name="Ladd B."/>
            <person name="Jarett J.K."/>
            <person name="Geller-Mcgrath D.E."/>
            <person name="Sieber C.M.K."/>
            <person name="Emerson J.B."/>
            <person name="Anantharaman K."/>
            <person name="Thomas B.C."/>
            <person name="Malmstrom R."/>
            <person name="Stieglmeier M."/>
            <person name="Klingl A."/>
            <person name="Woyke T."/>
            <person name="Ryan C.M."/>
            <person name="Banfield J.F."/>
        </authorList>
    </citation>
    <scope>NUCLEOTIDE SEQUENCE [LARGE SCALE GENOMIC DNA]</scope>
</reference>
<evidence type="ECO:0000256" key="4">
    <source>
        <dbReference type="ARBA" id="ARBA00022695"/>
    </source>
</evidence>
<dbReference type="NCBIfam" id="TIGR01128">
    <property type="entry name" value="holA"/>
    <property type="match status" value="1"/>
</dbReference>
<accession>A0A2M6WLR4</accession>
<dbReference type="EC" id="2.7.7.7" evidence="1"/>
<evidence type="ECO:0000256" key="7">
    <source>
        <dbReference type="ARBA" id="ARBA00034754"/>
    </source>
</evidence>
<comment type="catalytic activity">
    <reaction evidence="8">
        <text>DNA(n) + a 2'-deoxyribonucleoside 5'-triphosphate = DNA(n+1) + diphosphate</text>
        <dbReference type="Rhea" id="RHEA:22508"/>
        <dbReference type="Rhea" id="RHEA-COMP:17339"/>
        <dbReference type="Rhea" id="RHEA-COMP:17340"/>
        <dbReference type="ChEBI" id="CHEBI:33019"/>
        <dbReference type="ChEBI" id="CHEBI:61560"/>
        <dbReference type="ChEBI" id="CHEBI:173112"/>
        <dbReference type="EC" id="2.7.7.7"/>
    </reaction>
</comment>
<evidence type="ECO:0000256" key="8">
    <source>
        <dbReference type="ARBA" id="ARBA00049244"/>
    </source>
</evidence>
<sequence length="332" mass="37552">MIIFLCGSDSYRSRQKLNALIEQFKKQRDPRGNNVVKIDGDKTSIDEINGKIASGSLLAEKRLLIVEELFSHREENIFKALLDYLQKLEKRGNENSLIFYEPKELESKKYGAKKLTAARKKLFDYLKTQKFSEQFNPLNNSQLSTWIKQYTDKKNIILAPTTVASLINTAGNDLWVLHNELDKLVNFTVGNKRLEITTDDIRQLASSGAAEENIFALTDALGNKNKALFFLLLENQLEAGVSLQQILALVSRQFKIILQVKEQVMAGQAQGQIASALKLHPFVVQKTVPQTRNFSLDYLKNILQNLTKLDYKIKTGQNDGLTGLTLLFAINS</sequence>